<protein>
    <submittedName>
        <fullName evidence="1">Uncharacterized protein</fullName>
    </submittedName>
</protein>
<evidence type="ECO:0000313" key="3">
    <source>
        <dbReference type="Proteomes" id="UP000321393"/>
    </source>
</evidence>
<reference evidence="3 4" key="1">
    <citation type="submission" date="2019-08" db="EMBL/GenBank/DDBJ databases">
        <title>Draft genome sequences of two oriental melons (Cucumis melo L. var makuwa).</title>
        <authorList>
            <person name="Kwon S.-Y."/>
        </authorList>
    </citation>
    <scope>NUCLEOTIDE SEQUENCE [LARGE SCALE GENOMIC DNA]</scope>
    <source>
        <strain evidence="4">cv. Chang Bougi</strain>
        <strain evidence="3">cv. SW 3</strain>
        <tissue evidence="1">Leaf</tissue>
    </source>
</reference>
<evidence type="ECO:0000313" key="1">
    <source>
        <dbReference type="EMBL" id="KAA0033217.1"/>
    </source>
</evidence>
<sequence>MSYTKHLPQLLKSHQVAIVLQEPLQPPYLKWFNNDEGEKFGYANEKPCLFHPEIDDHFIEDCCEFKNECLPEFELNNWEIKRTLKLSKGSQKGTKVEGDIDDVVDFEVSTCNLKQNIEEDEYDISPELLRLIEQEKKDYVILREFEGYQFGNNRRSERSVNWHFSSSVGSIRSGDPATRVQRYFAWSH</sequence>
<dbReference type="AlphaFoldDB" id="A0A5A7SV71"/>
<comment type="caution">
    <text evidence="1">The sequence shown here is derived from an EMBL/GenBank/DDBJ whole genome shotgun (WGS) entry which is preliminary data.</text>
</comment>
<name>A0A5A7SV71_CUCMM</name>
<evidence type="ECO:0000313" key="2">
    <source>
        <dbReference type="EMBL" id="TYK12425.1"/>
    </source>
</evidence>
<accession>A0A5A7SV71</accession>
<gene>
    <name evidence="2" type="ORF">E5676_scaffold1591G00060</name>
    <name evidence="1" type="ORF">E6C27_scaffold845G00060</name>
</gene>
<dbReference type="EMBL" id="SSTE01020899">
    <property type="protein sequence ID" value="KAA0033217.1"/>
    <property type="molecule type" value="Genomic_DNA"/>
</dbReference>
<dbReference type="OrthoDB" id="998214at2759"/>
<proteinExistence type="predicted"/>
<dbReference type="EMBL" id="SSTD01010121">
    <property type="protein sequence ID" value="TYK12425.1"/>
    <property type="molecule type" value="Genomic_DNA"/>
</dbReference>
<dbReference type="Proteomes" id="UP000321393">
    <property type="component" value="Unassembled WGS sequence"/>
</dbReference>
<evidence type="ECO:0000313" key="4">
    <source>
        <dbReference type="Proteomes" id="UP000321947"/>
    </source>
</evidence>
<dbReference type="Proteomes" id="UP000321947">
    <property type="component" value="Unassembled WGS sequence"/>
</dbReference>
<organism evidence="1 3">
    <name type="scientific">Cucumis melo var. makuwa</name>
    <name type="common">Oriental melon</name>
    <dbReference type="NCBI Taxonomy" id="1194695"/>
    <lineage>
        <taxon>Eukaryota</taxon>
        <taxon>Viridiplantae</taxon>
        <taxon>Streptophyta</taxon>
        <taxon>Embryophyta</taxon>
        <taxon>Tracheophyta</taxon>
        <taxon>Spermatophyta</taxon>
        <taxon>Magnoliopsida</taxon>
        <taxon>eudicotyledons</taxon>
        <taxon>Gunneridae</taxon>
        <taxon>Pentapetalae</taxon>
        <taxon>rosids</taxon>
        <taxon>fabids</taxon>
        <taxon>Cucurbitales</taxon>
        <taxon>Cucurbitaceae</taxon>
        <taxon>Benincaseae</taxon>
        <taxon>Cucumis</taxon>
    </lineage>
</organism>